<dbReference type="OrthoDB" id="6752799at2759"/>
<dbReference type="AlphaFoldDB" id="S9V1M2"/>
<dbReference type="InterPro" id="IPR015424">
    <property type="entry name" value="PyrdxlP-dep_Trfase"/>
</dbReference>
<dbReference type="InterPro" id="IPR004839">
    <property type="entry name" value="Aminotransferase_I/II_large"/>
</dbReference>
<evidence type="ECO:0000259" key="8">
    <source>
        <dbReference type="Pfam" id="PF00155"/>
    </source>
</evidence>
<name>S9V1M2_9TRYP</name>
<comment type="similarity">
    <text evidence="2">Belongs to the class-I pyridoxal-phosphate-dependent aminotransferase family.</text>
</comment>
<dbReference type="GO" id="GO:0030170">
    <property type="term" value="F:pyridoxal phosphate binding"/>
    <property type="evidence" value="ECO:0007669"/>
    <property type="project" value="InterPro"/>
</dbReference>
<protein>
    <recommendedName>
        <fullName evidence="7">Aspartate aminotransferase</fullName>
        <ecNumber evidence="7">2.6.1.1</ecNumber>
    </recommendedName>
</protein>
<feature type="domain" description="Aminotransferase class I/classII large" evidence="8">
    <location>
        <begin position="32"/>
        <end position="405"/>
    </location>
</feature>
<dbReference type="GO" id="GO:0004069">
    <property type="term" value="F:L-aspartate:2-oxoglutarate aminotransferase activity"/>
    <property type="evidence" value="ECO:0007669"/>
    <property type="project" value="UniProtKB-EC"/>
</dbReference>
<proteinExistence type="inferred from homology"/>
<dbReference type="InterPro" id="IPR004838">
    <property type="entry name" value="NHTrfase_class1_PyrdxlP-BS"/>
</dbReference>
<reference evidence="9 10" key="1">
    <citation type="journal article" date="2013" name="PLoS ONE">
        <title>Predicting the Proteins of Angomonas deanei, Strigomonas culicis and Their Respective Endosymbionts Reveals New Aspects of the Trypanosomatidae Family.</title>
        <authorList>
            <person name="Motta M.C."/>
            <person name="Martins A.C."/>
            <person name="de Souza S.S."/>
            <person name="Catta-Preta C.M."/>
            <person name="Silva R."/>
            <person name="Klein C.C."/>
            <person name="de Almeida L.G."/>
            <person name="de Lima Cunha O."/>
            <person name="Ciapina L.P."/>
            <person name="Brocchi M."/>
            <person name="Colabardini A.C."/>
            <person name="de Araujo Lima B."/>
            <person name="Machado C.R."/>
            <person name="de Almeida Soares C.M."/>
            <person name="Probst C.M."/>
            <person name="de Menezes C.B."/>
            <person name="Thompson C.E."/>
            <person name="Bartholomeu D.C."/>
            <person name="Gradia D.F."/>
            <person name="Pavoni D.P."/>
            <person name="Grisard E.C."/>
            <person name="Fantinatti-Garboggini F."/>
            <person name="Marchini F.K."/>
            <person name="Rodrigues-Luiz G.F."/>
            <person name="Wagner G."/>
            <person name="Goldman G.H."/>
            <person name="Fietto J.L."/>
            <person name="Elias M.C."/>
            <person name="Goldman M.H."/>
            <person name="Sagot M.F."/>
            <person name="Pereira M."/>
            <person name="Stoco P.H."/>
            <person name="de Mendonca-Neto R.P."/>
            <person name="Teixeira S.M."/>
            <person name="Maciel T.E."/>
            <person name="de Oliveira Mendes T.A."/>
            <person name="Urmenyi T.P."/>
            <person name="de Souza W."/>
            <person name="Schenkman S."/>
            <person name="de Vasconcelos A.T."/>
        </authorList>
    </citation>
    <scope>NUCLEOTIDE SEQUENCE [LARGE SCALE GENOMIC DNA]</scope>
</reference>
<evidence type="ECO:0000313" key="9">
    <source>
        <dbReference type="EMBL" id="EPY36982.1"/>
    </source>
</evidence>
<evidence type="ECO:0000256" key="6">
    <source>
        <dbReference type="ARBA" id="ARBA00022898"/>
    </source>
</evidence>
<comment type="caution">
    <text evidence="9">The sequence shown here is derived from an EMBL/GenBank/DDBJ whole genome shotgun (WGS) entry which is preliminary data.</text>
</comment>
<dbReference type="Proteomes" id="UP000015354">
    <property type="component" value="Unassembled WGS sequence"/>
</dbReference>
<dbReference type="Gene3D" id="3.40.640.10">
    <property type="entry name" value="Type I PLP-dependent aspartate aminotransferase-like (Major domain)"/>
    <property type="match status" value="1"/>
</dbReference>
<evidence type="ECO:0000256" key="4">
    <source>
        <dbReference type="ARBA" id="ARBA00022576"/>
    </source>
</evidence>
<evidence type="ECO:0000256" key="2">
    <source>
        <dbReference type="ARBA" id="ARBA00007441"/>
    </source>
</evidence>
<keyword evidence="10" id="KW-1185">Reference proteome</keyword>
<evidence type="ECO:0000256" key="1">
    <source>
        <dbReference type="ARBA" id="ARBA00001933"/>
    </source>
</evidence>
<comment type="cofactor">
    <cofactor evidence="1">
        <name>pyridoxal 5'-phosphate</name>
        <dbReference type="ChEBI" id="CHEBI:597326"/>
    </cofactor>
</comment>
<dbReference type="Gene3D" id="3.90.1150.10">
    <property type="entry name" value="Aspartate Aminotransferase, domain 1"/>
    <property type="match status" value="1"/>
</dbReference>
<dbReference type="PRINTS" id="PR00799">
    <property type="entry name" value="TRANSAMINASE"/>
</dbReference>
<dbReference type="GO" id="GO:0006520">
    <property type="term" value="P:amino acid metabolic process"/>
    <property type="evidence" value="ECO:0007669"/>
    <property type="project" value="InterPro"/>
</dbReference>
<dbReference type="Pfam" id="PF00155">
    <property type="entry name" value="Aminotran_1_2"/>
    <property type="match status" value="1"/>
</dbReference>
<sequence>MPGYDFFAGVPQLPPDNIFFLASKAQKAQGKKANLIIGAYRDECGLPYPLPVVRKAEDRVVAAKLDHEYLPILGHAGFVEAAMKMLYGDTYNADKMIGMQTLSGTGALSIGAQYLYQTISKRIQREGTGTVPTVYVSDPTWINHGNIFVTAGFAPVKTYRYYDATRISFDLEGMVADVRGAPEGSIFVLHQCAHNPTGVDPTEEEWGVLADTFAEKRHIIFFDSAYQGYASGNLDRDAFAARLFVSRGLYFLCAQSFAKNLGLYNERVGVLSAFMATPEERDAVKSQWEMLVRAFYSNPPAFGARVAHIVLTDPELRAQWQQELDHMSGRIKKMRALVRKHLEETYKTPGTWSHITKQIGMFSFLGLSKEECAYCQEHNVFITLTGRANMAGLTEETAELLAKTIDGAVRKYRAADKL</sequence>
<evidence type="ECO:0000256" key="5">
    <source>
        <dbReference type="ARBA" id="ARBA00022679"/>
    </source>
</evidence>
<dbReference type="SUPFAM" id="SSF53383">
    <property type="entry name" value="PLP-dependent transferases"/>
    <property type="match status" value="1"/>
</dbReference>
<dbReference type="EC" id="2.6.1.1" evidence="7"/>
<evidence type="ECO:0000256" key="7">
    <source>
        <dbReference type="RuleBase" id="RU000480"/>
    </source>
</evidence>
<gene>
    <name evidence="9" type="ORF">STCU_00309</name>
</gene>
<comment type="catalytic activity">
    <reaction evidence="7">
        <text>L-aspartate + 2-oxoglutarate = oxaloacetate + L-glutamate</text>
        <dbReference type="Rhea" id="RHEA:21824"/>
        <dbReference type="ChEBI" id="CHEBI:16452"/>
        <dbReference type="ChEBI" id="CHEBI:16810"/>
        <dbReference type="ChEBI" id="CHEBI:29985"/>
        <dbReference type="ChEBI" id="CHEBI:29991"/>
        <dbReference type="EC" id="2.6.1.1"/>
    </reaction>
</comment>
<keyword evidence="6" id="KW-0663">Pyridoxal phosphate</keyword>
<dbReference type="PROSITE" id="PS00105">
    <property type="entry name" value="AA_TRANSFER_CLASS_1"/>
    <property type="match status" value="1"/>
</dbReference>
<dbReference type="InterPro" id="IPR000796">
    <property type="entry name" value="Asp_trans"/>
</dbReference>
<evidence type="ECO:0000256" key="3">
    <source>
        <dbReference type="ARBA" id="ARBA00011738"/>
    </source>
</evidence>
<dbReference type="PANTHER" id="PTHR11879">
    <property type="entry name" value="ASPARTATE AMINOTRANSFERASE"/>
    <property type="match status" value="1"/>
</dbReference>
<accession>S9V1M2</accession>
<comment type="subunit">
    <text evidence="3 7">Homodimer.</text>
</comment>
<keyword evidence="5 7" id="KW-0808">Transferase</keyword>
<dbReference type="EMBL" id="ATMH01000309">
    <property type="protein sequence ID" value="EPY36982.1"/>
    <property type="molecule type" value="Genomic_DNA"/>
</dbReference>
<comment type="miscellaneous">
    <text evidence="7">In eukaryotes there are cytoplasmic, mitochondrial and chloroplastic isozymes.</text>
</comment>
<dbReference type="CDD" id="cd00609">
    <property type="entry name" value="AAT_like"/>
    <property type="match status" value="1"/>
</dbReference>
<evidence type="ECO:0000313" key="10">
    <source>
        <dbReference type="Proteomes" id="UP000015354"/>
    </source>
</evidence>
<dbReference type="InterPro" id="IPR015422">
    <property type="entry name" value="PyrdxlP-dep_Trfase_small"/>
</dbReference>
<dbReference type="FunFam" id="3.40.640.10:FF:000066">
    <property type="entry name" value="Aspartate aminotransferase"/>
    <property type="match status" value="1"/>
</dbReference>
<keyword evidence="4 7" id="KW-0032">Aminotransferase</keyword>
<organism evidence="9 10">
    <name type="scientific">Strigomonas culicis</name>
    <dbReference type="NCBI Taxonomy" id="28005"/>
    <lineage>
        <taxon>Eukaryota</taxon>
        <taxon>Discoba</taxon>
        <taxon>Euglenozoa</taxon>
        <taxon>Kinetoplastea</taxon>
        <taxon>Metakinetoplastina</taxon>
        <taxon>Trypanosomatida</taxon>
        <taxon>Trypanosomatidae</taxon>
        <taxon>Strigomonadinae</taxon>
        <taxon>Strigomonas</taxon>
    </lineage>
</organism>
<dbReference type="InterPro" id="IPR015421">
    <property type="entry name" value="PyrdxlP-dep_Trfase_major"/>
</dbReference>
<dbReference type="PANTHER" id="PTHR11879:SF55">
    <property type="entry name" value="GLUTAMATE OXALOACETATE TRANSAMINASE 1, ISOFORM B"/>
    <property type="match status" value="1"/>
</dbReference>